<evidence type="ECO:0000256" key="1">
    <source>
        <dbReference type="SAM" id="MobiDB-lite"/>
    </source>
</evidence>
<keyword evidence="3" id="KW-1185">Reference proteome</keyword>
<dbReference type="EMBL" id="FQWV01000002">
    <property type="protein sequence ID" value="SHG82684.1"/>
    <property type="molecule type" value="Genomic_DNA"/>
</dbReference>
<feature type="region of interest" description="Disordered" evidence="1">
    <location>
        <begin position="1"/>
        <end position="39"/>
    </location>
</feature>
<dbReference type="Proteomes" id="UP000184357">
    <property type="component" value="Unassembled WGS sequence"/>
</dbReference>
<reference evidence="2 3" key="1">
    <citation type="submission" date="2016-11" db="EMBL/GenBank/DDBJ databases">
        <authorList>
            <person name="Jaros S."/>
            <person name="Januszkiewicz K."/>
            <person name="Wedrychowicz H."/>
        </authorList>
    </citation>
    <scope>NUCLEOTIDE SEQUENCE [LARGE SCALE GENOMIC DNA]</scope>
    <source>
        <strain evidence="2 3">DSM 9297</strain>
    </source>
</reference>
<evidence type="ECO:0000313" key="3">
    <source>
        <dbReference type="Proteomes" id="UP000184357"/>
    </source>
</evidence>
<evidence type="ECO:0000313" key="2">
    <source>
        <dbReference type="EMBL" id="SHG82684.1"/>
    </source>
</evidence>
<accession>A0A1M5MZE0</accession>
<protein>
    <submittedName>
        <fullName evidence="2">Uncharacterized protein</fullName>
    </submittedName>
</protein>
<dbReference type="AlphaFoldDB" id="A0A1M5MZE0"/>
<proteinExistence type="predicted"/>
<sequence>MAAAPSTDSEDGCPEWGHTDAELGTSSATGGVHETHSLS</sequence>
<gene>
    <name evidence="2" type="ORF">SAMN05443636_1207</name>
</gene>
<organism evidence="2 3">
    <name type="scientific">Halobaculum gomorrense</name>
    <dbReference type="NCBI Taxonomy" id="43928"/>
    <lineage>
        <taxon>Archaea</taxon>
        <taxon>Methanobacteriati</taxon>
        <taxon>Methanobacteriota</taxon>
        <taxon>Stenosarchaea group</taxon>
        <taxon>Halobacteria</taxon>
        <taxon>Halobacteriales</taxon>
        <taxon>Haloferacaceae</taxon>
        <taxon>Halobaculum</taxon>
    </lineage>
</organism>
<name>A0A1M5MZE0_9EURY</name>
<dbReference type="STRING" id="43928.SAMN05443636_1207"/>